<evidence type="ECO:0000313" key="1">
    <source>
        <dbReference type="EMBL" id="KAF2622953.1"/>
    </source>
</evidence>
<reference evidence="1" key="1">
    <citation type="journal article" date="2020" name="Stud. Mycol.">
        <title>101 Dothideomycetes genomes: a test case for predicting lifestyles and emergence of pathogens.</title>
        <authorList>
            <person name="Haridas S."/>
            <person name="Albert R."/>
            <person name="Binder M."/>
            <person name="Bloem J."/>
            <person name="Labutti K."/>
            <person name="Salamov A."/>
            <person name="Andreopoulos B."/>
            <person name="Baker S."/>
            <person name="Barry K."/>
            <person name="Bills G."/>
            <person name="Bluhm B."/>
            <person name="Cannon C."/>
            <person name="Castanera R."/>
            <person name="Culley D."/>
            <person name="Daum C."/>
            <person name="Ezra D."/>
            <person name="Gonzalez J."/>
            <person name="Henrissat B."/>
            <person name="Kuo A."/>
            <person name="Liang C."/>
            <person name="Lipzen A."/>
            <person name="Lutzoni F."/>
            <person name="Magnuson J."/>
            <person name="Mondo S."/>
            <person name="Nolan M."/>
            <person name="Ohm R."/>
            <person name="Pangilinan J."/>
            <person name="Park H.-J."/>
            <person name="Ramirez L."/>
            <person name="Alfaro M."/>
            <person name="Sun H."/>
            <person name="Tritt A."/>
            <person name="Yoshinaga Y."/>
            <person name="Zwiers L.-H."/>
            <person name="Turgeon B."/>
            <person name="Goodwin S."/>
            <person name="Spatafora J."/>
            <person name="Crous P."/>
            <person name="Grigoriev I."/>
        </authorList>
    </citation>
    <scope>NUCLEOTIDE SEQUENCE</scope>
    <source>
        <strain evidence="1">CBS 525.71</strain>
    </source>
</reference>
<proteinExistence type="predicted"/>
<dbReference type="Proteomes" id="UP000799754">
    <property type="component" value="Unassembled WGS sequence"/>
</dbReference>
<evidence type="ECO:0000313" key="2">
    <source>
        <dbReference type="Proteomes" id="UP000799754"/>
    </source>
</evidence>
<dbReference type="EMBL" id="MU006740">
    <property type="protein sequence ID" value="KAF2622953.1"/>
    <property type="molecule type" value="Genomic_DNA"/>
</dbReference>
<sequence>MSKATQQHLIISDRLTSTKQHSLFCTTLHHRRNASHLPQTHDYALHPAMTVPCATALTCLCMRGASSATSPILPSGGTTQHGKDGRKGASPKITATESRVCRLPGLGSDVPWGTLCLWRGWYGNSRVVYVSDDGLVFLRRSWWCCIGFETRITRVSNQQKGEVQDAPRHTTPRPSLSLVSVSRPEYL</sequence>
<keyword evidence="2" id="KW-1185">Reference proteome</keyword>
<name>A0ACB6RMC6_9PLEO</name>
<comment type="caution">
    <text evidence="1">The sequence shown here is derived from an EMBL/GenBank/DDBJ whole genome shotgun (WGS) entry which is preliminary data.</text>
</comment>
<gene>
    <name evidence="1" type="ORF">BU25DRAFT_198864</name>
</gene>
<protein>
    <submittedName>
        <fullName evidence="1">Uncharacterized protein</fullName>
    </submittedName>
</protein>
<organism evidence="1 2">
    <name type="scientific">Macroventuria anomochaeta</name>
    <dbReference type="NCBI Taxonomy" id="301207"/>
    <lineage>
        <taxon>Eukaryota</taxon>
        <taxon>Fungi</taxon>
        <taxon>Dikarya</taxon>
        <taxon>Ascomycota</taxon>
        <taxon>Pezizomycotina</taxon>
        <taxon>Dothideomycetes</taxon>
        <taxon>Pleosporomycetidae</taxon>
        <taxon>Pleosporales</taxon>
        <taxon>Pleosporineae</taxon>
        <taxon>Didymellaceae</taxon>
        <taxon>Macroventuria</taxon>
    </lineage>
</organism>
<accession>A0ACB6RMC6</accession>